<dbReference type="NCBIfam" id="NF003842">
    <property type="entry name" value="PRK05421.1-4"/>
    <property type="match status" value="1"/>
</dbReference>
<feature type="domain" description="Endonuclease/exonuclease/phosphatase" evidence="1">
    <location>
        <begin position="56"/>
        <end position="259"/>
    </location>
</feature>
<evidence type="ECO:0000313" key="2">
    <source>
        <dbReference type="EMBL" id="MCX2978481.1"/>
    </source>
</evidence>
<keyword evidence="2" id="KW-0255">Endonuclease</keyword>
<comment type="caution">
    <text evidence="2">The sequence shown here is derived from an EMBL/GenBank/DDBJ whole genome shotgun (WGS) entry which is preliminary data.</text>
</comment>
<dbReference type="SUPFAM" id="SSF56219">
    <property type="entry name" value="DNase I-like"/>
    <property type="match status" value="1"/>
</dbReference>
<keyword evidence="2" id="KW-0378">Hydrolase</keyword>
<gene>
    <name evidence="2" type="ORF">EYC82_14030</name>
</gene>
<keyword evidence="3" id="KW-1185">Reference proteome</keyword>
<dbReference type="NCBIfam" id="NF003840">
    <property type="entry name" value="PRK05421.1-2"/>
    <property type="match status" value="1"/>
</dbReference>
<reference evidence="2" key="1">
    <citation type="submission" date="2019-02" db="EMBL/GenBank/DDBJ databases">
        <authorList>
            <person name="Li S.-H."/>
        </authorList>
    </citation>
    <scope>NUCLEOTIDE SEQUENCE</scope>
    <source>
        <strain evidence="2">IMCC11814</strain>
    </source>
</reference>
<proteinExistence type="predicted"/>
<dbReference type="Proteomes" id="UP001143304">
    <property type="component" value="Unassembled WGS sequence"/>
</dbReference>
<evidence type="ECO:0000259" key="1">
    <source>
        <dbReference type="Pfam" id="PF03372"/>
    </source>
</evidence>
<dbReference type="EMBL" id="SHNO01000001">
    <property type="protein sequence ID" value="MCX2978481.1"/>
    <property type="molecule type" value="Genomic_DNA"/>
</dbReference>
<sequence>MRSKTPLHLLWLVPLVMAALVSLRSAVAHEEAPCALTLGQTNVQQGSTLGNNLEILSWNIQKASNAGWAEDLTTLAEGVDLAFIQEASIEARIPEALSLHANFARGYTTPGRETGVMTLSSSTSSVHCKFTSMEPWLGTPKATGVTEYRLENREERLLTINLHAINFDLGLQRFHSQFEALRTLLDRHRGPIIVAGDLNTWSGSRQELVDTFMQEHGLGSVTFEPDLRTTAFGRALDHIYVRGLRAIDARVIPVSSSDHNPLRVRLGFL</sequence>
<dbReference type="GO" id="GO:0004519">
    <property type="term" value="F:endonuclease activity"/>
    <property type="evidence" value="ECO:0007669"/>
    <property type="project" value="UniProtKB-KW"/>
</dbReference>
<name>A0ABT3T9K2_9GAMM</name>
<protein>
    <submittedName>
        <fullName evidence="2">Endonuclease/exonuclease/phosphatase family protein</fullName>
    </submittedName>
</protein>
<dbReference type="InterPro" id="IPR036691">
    <property type="entry name" value="Endo/exonu/phosph_ase_sf"/>
</dbReference>
<dbReference type="Pfam" id="PF03372">
    <property type="entry name" value="Exo_endo_phos"/>
    <property type="match status" value="1"/>
</dbReference>
<accession>A0ABT3T9K2</accession>
<dbReference type="Gene3D" id="3.60.10.10">
    <property type="entry name" value="Endonuclease/exonuclease/phosphatase"/>
    <property type="match status" value="1"/>
</dbReference>
<organism evidence="2 3">
    <name type="scientific">Candidatus Marimicrobium litorale</name>
    <dbReference type="NCBI Taxonomy" id="2518991"/>
    <lineage>
        <taxon>Bacteria</taxon>
        <taxon>Pseudomonadati</taxon>
        <taxon>Pseudomonadota</taxon>
        <taxon>Gammaproteobacteria</taxon>
        <taxon>Cellvibrionales</taxon>
        <taxon>Halieaceae</taxon>
        <taxon>Marimicrobium</taxon>
    </lineage>
</organism>
<keyword evidence="2" id="KW-0540">Nuclease</keyword>
<evidence type="ECO:0000313" key="3">
    <source>
        <dbReference type="Proteomes" id="UP001143304"/>
    </source>
</evidence>
<dbReference type="InterPro" id="IPR005135">
    <property type="entry name" value="Endo/exonuclease/phosphatase"/>
</dbReference>
<dbReference type="RefSeq" id="WP_279250178.1">
    <property type="nucleotide sequence ID" value="NZ_SHNO01000001.1"/>
</dbReference>